<evidence type="ECO:0000256" key="4">
    <source>
        <dbReference type="ARBA" id="ARBA00023163"/>
    </source>
</evidence>
<dbReference type="AlphaFoldDB" id="A0AAV0DEC9"/>
<sequence length="258" mass="29785">MPQLAACPRTDSIHYPDVLQFAVVWFLLAVTDIELCKIPPCMRRHLFEHTHQYGNFLHGPKSWIVKVENFAFTSGFVEFIMDNNVPFGSHLLLRHVGNFAFEVLTFDMEGFSLNLAGNPYRSIMDRTPPDPFFMVVESCLPDCSYRHMYEPPSFLYVPRQTARQTCEAFLRQCSTKKGRLIIHYGRDDAYMVIGKESFLHQVHQTFQLNRQSILAFFKYNEGTTRLLVLSQCHVEDPPSKGYTYDISSSACVNPFVHP</sequence>
<keyword evidence="2" id="KW-0805">Transcription regulation</keyword>
<dbReference type="SUPFAM" id="SSF101936">
    <property type="entry name" value="DNA-binding pseudobarrel domain"/>
    <property type="match status" value="1"/>
</dbReference>
<keyword evidence="4" id="KW-0804">Transcription</keyword>
<dbReference type="EMBL" id="CAMAPF010000103">
    <property type="protein sequence ID" value="CAH9098897.1"/>
    <property type="molecule type" value="Genomic_DNA"/>
</dbReference>
<evidence type="ECO:0000256" key="5">
    <source>
        <dbReference type="ARBA" id="ARBA00023242"/>
    </source>
</evidence>
<keyword evidence="7" id="KW-1185">Reference proteome</keyword>
<evidence type="ECO:0000313" key="7">
    <source>
        <dbReference type="Proteomes" id="UP001152523"/>
    </source>
</evidence>
<comment type="subcellular location">
    <subcellularLocation>
        <location evidence="1">Nucleus</location>
    </subcellularLocation>
</comment>
<gene>
    <name evidence="6" type="ORF">CEPIT_LOCUS14611</name>
</gene>
<dbReference type="GO" id="GO:0005634">
    <property type="term" value="C:nucleus"/>
    <property type="evidence" value="ECO:0007669"/>
    <property type="project" value="UniProtKB-SubCell"/>
</dbReference>
<organism evidence="6 7">
    <name type="scientific">Cuscuta epithymum</name>
    <dbReference type="NCBI Taxonomy" id="186058"/>
    <lineage>
        <taxon>Eukaryota</taxon>
        <taxon>Viridiplantae</taxon>
        <taxon>Streptophyta</taxon>
        <taxon>Embryophyta</taxon>
        <taxon>Tracheophyta</taxon>
        <taxon>Spermatophyta</taxon>
        <taxon>Magnoliopsida</taxon>
        <taxon>eudicotyledons</taxon>
        <taxon>Gunneridae</taxon>
        <taxon>Pentapetalae</taxon>
        <taxon>asterids</taxon>
        <taxon>lamiids</taxon>
        <taxon>Solanales</taxon>
        <taxon>Convolvulaceae</taxon>
        <taxon>Cuscuteae</taxon>
        <taxon>Cuscuta</taxon>
        <taxon>Cuscuta subgen. Cuscuta</taxon>
    </lineage>
</organism>
<protein>
    <submittedName>
        <fullName evidence="6">Uncharacterized protein</fullName>
    </submittedName>
</protein>
<keyword evidence="3" id="KW-0238">DNA-binding</keyword>
<evidence type="ECO:0000256" key="3">
    <source>
        <dbReference type="ARBA" id="ARBA00023125"/>
    </source>
</evidence>
<comment type="caution">
    <text evidence="6">The sequence shown here is derived from an EMBL/GenBank/DDBJ whole genome shotgun (WGS) entry which is preliminary data.</text>
</comment>
<evidence type="ECO:0000313" key="6">
    <source>
        <dbReference type="EMBL" id="CAH9098897.1"/>
    </source>
</evidence>
<reference evidence="6" key="1">
    <citation type="submission" date="2022-07" db="EMBL/GenBank/DDBJ databases">
        <authorList>
            <person name="Macas J."/>
            <person name="Novak P."/>
            <person name="Neumann P."/>
        </authorList>
    </citation>
    <scope>NUCLEOTIDE SEQUENCE</scope>
</reference>
<dbReference type="Proteomes" id="UP001152523">
    <property type="component" value="Unassembled WGS sequence"/>
</dbReference>
<keyword evidence="5" id="KW-0539">Nucleus</keyword>
<evidence type="ECO:0000256" key="1">
    <source>
        <dbReference type="ARBA" id="ARBA00004123"/>
    </source>
</evidence>
<accession>A0AAV0DEC9</accession>
<dbReference type="GO" id="GO:0003677">
    <property type="term" value="F:DNA binding"/>
    <property type="evidence" value="ECO:0007669"/>
    <property type="project" value="UniProtKB-KW"/>
</dbReference>
<name>A0AAV0DEC9_9ASTE</name>
<evidence type="ECO:0000256" key="2">
    <source>
        <dbReference type="ARBA" id="ARBA00023015"/>
    </source>
</evidence>
<proteinExistence type="predicted"/>
<dbReference type="InterPro" id="IPR015300">
    <property type="entry name" value="DNA-bd_pseudobarrel_sf"/>
</dbReference>